<dbReference type="Proteomes" id="UP000785679">
    <property type="component" value="Unassembled WGS sequence"/>
</dbReference>
<evidence type="ECO:0000313" key="2">
    <source>
        <dbReference type="Proteomes" id="UP000785679"/>
    </source>
</evidence>
<keyword evidence="2" id="KW-1185">Reference proteome</keyword>
<protein>
    <submittedName>
        <fullName evidence="1">Uncharacterized protein</fullName>
    </submittedName>
</protein>
<organism evidence="1 2">
    <name type="scientific">Halteria grandinella</name>
    <dbReference type="NCBI Taxonomy" id="5974"/>
    <lineage>
        <taxon>Eukaryota</taxon>
        <taxon>Sar</taxon>
        <taxon>Alveolata</taxon>
        <taxon>Ciliophora</taxon>
        <taxon>Intramacronucleata</taxon>
        <taxon>Spirotrichea</taxon>
        <taxon>Stichotrichia</taxon>
        <taxon>Sporadotrichida</taxon>
        <taxon>Halteriidae</taxon>
        <taxon>Halteria</taxon>
    </lineage>
</organism>
<name>A0A8J8NG55_HALGN</name>
<dbReference type="EMBL" id="RRYP01018200">
    <property type="protein sequence ID" value="TNV73735.1"/>
    <property type="molecule type" value="Genomic_DNA"/>
</dbReference>
<accession>A0A8J8NG55</accession>
<dbReference type="AlphaFoldDB" id="A0A8J8NG55"/>
<proteinExistence type="predicted"/>
<evidence type="ECO:0000313" key="1">
    <source>
        <dbReference type="EMBL" id="TNV73735.1"/>
    </source>
</evidence>
<sequence>MPFTGKCQKTGQYCMYANHTHGCLESYLPANASRIGYSPQMSPFASFMIAIMTVNPTTGGQSSVRQYLAKLNIGWRCFQVQIWRQWDLLAVLASYAHQERQH</sequence>
<gene>
    <name evidence="1" type="ORF">FGO68_gene17726</name>
</gene>
<comment type="caution">
    <text evidence="1">The sequence shown here is derived from an EMBL/GenBank/DDBJ whole genome shotgun (WGS) entry which is preliminary data.</text>
</comment>
<reference evidence="1" key="1">
    <citation type="submission" date="2019-06" db="EMBL/GenBank/DDBJ databases">
        <authorList>
            <person name="Zheng W."/>
        </authorList>
    </citation>
    <scope>NUCLEOTIDE SEQUENCE</scope>
    <source>
        <strain evidence="1">QDHG01</strain>
    </source>
</reference>